<evidence type="ECO:0000313" key="4">
    <source>
        <dbReference type="Proteomes" id="UP001151760"/>
    </source>
</evidence>
<feature type="compositionally biased region" description="Polar residues" evidence="2">
    <location>
        <begin position="197"/>
        <end position="212"/>
    </location>
</feature>
<keyword evidence="1" id="KW-0175">Coiled coil</keyword>
<feature type="region of interest" description="Disordered" evidence="2">
    <location>
        <begin position="191"/>
        <end position="229"/>
    </location>
</feature>
<accession>A0ABQ5FY68</accession>
<dbReference type="EMBL" id="BQNB010017810">
    <property type="protein sequence ID" value="GJT67462.1"/>
    <property type="molecule type" value="Genomic_DNA"/>
</dbReference>
<sequence length="442" mass="50903">MCTYLKNMEGKKLKDLKNKYFDSIQKMFDRAFKRKVDEDKDTTELQSLMEVILDEEEVAIDDVPLATKSPKIVDWKIYKEGKKSYYQIVRADRKSQMYMTFSQMLTSFDRKDLEDLYNLVKDRYGSTRLVESIDYLLWNDMKIMFEPHVEDEIYMLVEKRYPLTPPIIIDMYKVNAAERVNAASEEVSIADLEAEQDSGNITKTRSKATPNESSSLGTTSGGGPKCQKTIGDTYAQTRFENELQTSLMIPLPHRRGNILRSDKDRLKLRELMELCTNLQNRVLDLEKTKTTQANEIASLKRRVESSRDEDLGEDASKQERRINAIDADEDITLEVFITGQKENVVEEAVDATQVNTATITTEEITLAQALEALKTSKPKVKGIVFQEPGELQQQNLQQFLHNNHMTRDEANVALTEEWDDIQAKIEADHELAQRLQSRRDVC</sequence>
<name>A0ABQ5FY68_9ASTR</name>
<reference evidence="3" key="1">
    <citation type="journal article" date="2022" name="Int. J. Mol. Sci.">
        <title>Draft Genome of Tanacetum Coccineum: Genomic Comparison of Closely Related Tanacetum-Family Plants.</title>
        <authorList>
            <person name="Yamashiro T."/>
            <person name="Shiraishi A."/>
            <person name="Nakayama K."/>
            <person name="Satake H."/>
        </authorList>
    </citation>
    <scope>NUCLEOTIDE SEQUENCE</scope>
</reference>
<evidence type="ECO:0000256" key="2">
    <source>
        <dbReference type="SAM" id="MobiDB-lite"/>
    </source>
</evidence>
<evidence type="ECO:0000313" key="3">
    <source>
        <dbReference type="EMBL" id="GJT67462.1"/>
    </source>
</evidence>
<evidence type="ECO:0000256" key="1">
    <source>
        <dbReference type="SAM" id="Coils"/>
    </source>
</evidence>
<feature type="coiled-coil region" evidence="1">
    <location>
        <begin position="268"/>
        <end position="309"/>
    </location>
</feature>
<proteinExistence type="predicted"/>
<organism evidence="3 4">
    <name type="scientific">Tanacetum coccineum</name>
    <dbReference type="NCBI Taxonomy" id="301880"/>
    <lineage>
        <taxon>Eukaryota</taxon>
        <taxon>Viridiplantae</taxon>
        <taxon>Streptophyta</taxon>
        <taxon>Embryophyta</taxon>
        <taxon>Tracheophyta</taxon>
        <taxon>Spermatophyta</taxon>
        <taxon>Magnoliopsida</taxon>
        <taxon>eudicotyledons</taxon>
        <taxon>Gunneridae</taxon>
        <taxon>Pentapetalae</taxon>
        <taxon>asterids</taxon>
        <taxon>campanulids</taxon>
        <taxon>Asterales</taxon>
        <taxon>Asteraceae</taxon>
        <taxon>Asteroideae</taxon>
        <taxon>Anthemideae</taxon>
        <taxon>Anthemidinae</taxon>
        <taxon>Tanacetum</taxon>
    </lineage>
</organism>
<gene>
    <name evidence="3" type="ORF">Tco_1018942</name>
</gene>
<dbReference type="Proteomes" id="UP001151760">
    <property type="component" value="Unassembled WGS sequence"/>
</dbReference>
<keyword evidence="4" id="KW-1185">Reference proteome</keyword>
<comment type="caution">
    <text evidence="3">The sequence shown here is derived from an EMBL/GenBank/DDBJ whole genome shotgun (WGS) entry which is preliminary data.</text>
</comment>
<reference evidence="3" key="2">
    <citation type="submission" date="2022-01" db="EMBL/GenBank/DDBJ databases">
        <authorList>
            <person name="Yamashiro T."/>
            <person name="Shiraishi A."/>
            <person name="Satake H."/>
            <person name="Nakayama K."/>
        </authorList>
    </citation>
    <scope>NUCLEOTIDE SEQUENCE</scope>
</reference>
<protein>
    <submittedName>
        <fullName evidence="3">Uncharacterized protein</fullName>
    </submittedName>
</protein>